<dbReference type="SUPFAM" id="SSF52540">
    <property type="entry name" value="P-loop containing nucleoside triphosphate hydrolases"/>
    <property type="match status" value="1"/>
</dbReference>
<dbReference type="PANTHER" id="PTHR42781">
    <property type="entry name" value="SPERMIDINE/PUTRESCINE IMPORT ATP-BINDING PROTEIN POTA"/>
    <property type="match status" value="1"/>
</dbReference>
<feature type="domain" description="ABC transporter" evidence="4">
    <location>
        <begin position="2"/>
        <end position="231"/>
    </location>
</feature>
<dbReference type="InterPro" id="IPR003593">
    <property type="entry name" value="AAA+_ATPase"/>
</dbReference>
<keyword evidence="3 5" id="KW-0067">ATP-binding</keyword>
<evidence type="ECO:0000256" key="1">
    <source>
        <dbReference type="ARBA" id="ARBA00022448"/>
    </source>
</evidence>
<dbReference type="InterPro" id="IPR003439">
    <property type="entry name" value="ABC_transporter-like_ATP-bd"/>
</dbReference>
<dbReference type="OrthoDB" id="9802264at2"/>
<dbReference type="GO" id="GO:0016887">
    <property type="term" value="F:ATP hydrolysis activity"/>
    <property type="evidence" value="ECO:0007669"/>
    <property type="project" value="InterPro"/>
</dbReference>
<keyword evidence="2" id="KW-0547">Nucleotide-binding</keyword>
<keyword evidence="1" id="KW-0813">Transport</keyword>
<evidence type="ECO:0000313" key="5">
    <source>
        <dbReference type="EMBL" id="AYJ01422.1"/>
    </source>
</evidence>
<dbReference type="InterPro" id="IPR050093">
    <property type="entry name" value="ABC_SmlMolc_Importer"/>
</dbReference>
<dbReference type="KEGG" id="pzi:CWO85_02835"/>
<dbReference type="PROSITE" id="PS50893">
    <property type="entry name" value="ABC_TRANSPORTER_2"/>
    <property type="match status" value="1"/>
</dbReference>
<evidence type="ECO:0000259" key="4">
    <source>
        <dbReference type="PROSITE" id="PS50893"/>
    </source>
</evidence>
<dbReference type="Gene3D" id="3.40.50.300">
    <property type="entry name" value="P-loop containing nucleotide triphosphate hydrolases"/>
    <property type="match status" value="1"/>
</dbReference>
<dbReference type="PANTHER" id="PTHR42781:SF9">
    <property type="entry name" value="AMINO ACID ABC TRANSPORTER, ATP-BINDING PROTEIN-RELATED"/>
    <property type="match status" value="1"/>
</dbReference>
<protein>
    <submittedName>
        <fullName evidence="5">ABC transporter ATP-binding protein</fullName>
    </submittedName>
</protein>
<evidence type="ECO:0000313" key="6">
    <source>
        <dbReference type="Proteomes" id="UP000272462"/>
    </source>
</evidence>
<reference evidence="5 6" key="1">
    <citation type="journal article" date="2018" name="BMC Genomics">
        <title>Comparative genome analysis of jujube witches'-broom Phytoplasma, an obligate pathogen that causes jujube witches'-broom disease.</title>
        <authorList>
            <person name="Wang J."/>
            <person name="Song L."/>
            <person name="Jiao Q."/>
            <person name="Yang S."/>
            <person name="Gao R."/>
            <person name="Lu X."/>
            <person name="Zhou G."/>
        </authorList>
    </citation>
    <scope>NUCLEOTIDE SEQUENCE [LARGE SCALE GENOMIC DNA]</scope>
    <source>
        <strain evidence="5">Jwb-nky</strain>
    </source>
</reference>
<sequence>MLRIENLYKTYSMNKKNISILKKINLNIFEGQIFGLVGKTGSGKTTLLKIMNGLEQPDKRKETKIFKNFTYRESGTIWQNFNLLSNLNVFDNIALPLKIRNYPKEEIKTKVLEIIKFAGLSDCIELYPKQISGGQKQRTAIARTLVYNPKIIFCDEPTSSLDETVNKSILKLFYKINKIKKTTIVIISHDSSVIQTLCNSVAILNKNQIEQIIDLKPSYYFKSLSYKEIFLKK</sequence>
<evidence type="ECO:0000256" key="2">
    <source>
        <dbReference type="ARBA" id="ARBA00022741"/>
    </source>
</evidence>
<dbReference type="SMART" id="SM00382">
    <property type="entry name" value="AAA"/>
    <property type="match status" value="1"/>
</dbReference>
<dbReference type="AlphaFoldDB" id="A0A660HN58"/>
<dbReference type="InterPro" id="IPR027417">
    <property type="entry name" value="P-loop_NTPase"/>
</dbReference>
<accession>A0A660HN58</accession>
<dbReference type="GO" id="GO:0005524">
    <property type="term" value="F:ATP binding"/>
    <property type="evidence" value="ECO:0007669"/>
    <property type="project" value="UniProtKB-KW"/>
</dbReference>
<dbReference type="EMBL" id="CP025121">
    <property type="protein sequence ID" value="AYJ01422.1"/>
    <property type="molecule type" value="Genomic_DNA"/>
</dbReference>
<dbReference type="Pfam" id="PF00005">
    <property type="entry name" value="ABC_tran"/>
    <property type="match status" value="1"/>
</dbReference>
<organism evidence="5 6">
    <name type="scientific">Ziziphus jujuba witches'-broom phytoplasma</name>
    <dbReference type="NCBI Taxonomy" id="135727"/>
    <lineage>
        <taxon>Bacteria</taxon>
        <taxon>Bacillati</taxon>
        <taxon>Mycoplasmatota</taxon>
        <taxon>Mollicutes</taxon>
        <taxon>Acholeplasmatales</taxon>
        <taxon>Acholeplasmataceae</taxon>
        <taxon>Candidatus Phytoplasma</taxon>
        <taxon>16SrV (Elm yellows group)</taxon>
    </lineage>
</organism>
<evidence type="ECO:0000256" key="3">
    <source>
        <dbReference type="ARBA" id="ARBA00022840"/>
    </source>
</evidence>
<keyword evidence="6" id="KW-1185">Reference proteome</keyword>
<gene>
    <name evidence="5" type="ORF">CWO85_02835</name>
</gene>
<dbReference type="Proteomes" id="UP000272462">
    <property type="component" value="Chromosome"/>
</dbReference>
<proteinExistence type="predicted"/>
<name>A0A660HN58_ZIZJU</name>